<protein>
    <submittedName>
        <fullName evidence="2">Putative hydrolase</fullName>
    </submittedName>
</protein>
<dbReference type="EMBL" id="FNGW01000010">
    <property type="protein sequence ID" value="SDM37460.1"/>
    <property type="molecule type" value="Genomic_DNA"/>
</dbReference>
<dbReference type="InterPro" id="IPR003141">
    <property type="entry name" value="Pol/His_phosphatase_N"/>
</dbReference>
<keyword evidence="2" id="KW-0378">Hydrolase</keyword>
<keyword evidence="3" id="KW-1185">Reference proteome</keyword>
<dbReference type="GO" id="GO:0008270">
    <property type="term" value="F:zinc ion binding"/>
    <property type="evidence" value="ECO:0007669"/>
    <property type="project" value="TreeGrafter"/>
</dbReference>
<dbReference type="InterPro" id="IPR004013">
    <property type="entry name" value="PHP_dom"/>
</dbReference>
<dbReference type="InterPro" id="IPR016195">
    <property type="entry name" value="Pol/histidinol_Pase-like"/>
</dbReference>
<dbReference type="AlphaFoldDB" id="A0A1G9SQ24"/>
<dbReference type="GO" id="GO:0005829">
    <property type="term" value="C:cytosol"/>
    <property type="evidence" value="ECO:0007669"/>
    <property type="project" value="TreeGrafter"/>
</dbReference>
<organism evidence="2 3">
    <name type="scientific">Romboutsia lituseburensis DSM 797</name>
    <dbReference type="NCBI Taxonomy" id="1121325"/>
    <lineage>
        <taxon>Bacteria</taxon>
        <taxon>Bacillati</taxon>
        <taxon>Bacillota</taxon>
        <taxon>Clostridia</taxon>
        <taxon>Peptostreptococcales</taxon>
        <taxon>Peptostreptococcaceae</taxon>
        <taxon>Romboutsia</taxon>
    </lineage>
</organism>
<dbReference type="Pfam" id="PF02811">
    <property type="entry name" value="PHP"/>
    <property type="match status" value="1"/>
</dbReference>
<dbReference type="CDD" id="cd07437">
    <property type="entry name" value="PHP_HisPPase_Ycdx_like"/>
    <property type="match status" value="1"/>
</dbReference>
<dbReference type="GO" id="GO:0042578">
    <property type="term" value="F:phosphoric ester hydrolase activity"/>
    <property type="evidence" value="ECO:0007669"/>
    <property type="project" value="TreeGrafter"/>
</dbReference>
<dbReference type="STRING" id="1121325.SAMN04515677_11052"/>
<evidence type="ECO:0000313" key="2">
    <source>
        <dbReference type="EMBL" id="SDM37460.1"/>
    </source>
</evidence>
<dbReference type="NCBIfam" id="NF006702">
    <property type="entry name" value="PRK09248.1"/>
    <property type="match status" value="1"/>
</dbReference>
<sequence length="236" mass="26744">MKALIDLHTHTIVSGHAYSTVQENIQAAIKSGLKYLGLSDHAPQMPGGPHPFYFHSLYCIPKEVDGLKILRGIEANIVDFEGNTDVPDDMLTHIDYMIASLHPPCIQFGTKEENTNAILKVMDHPKVKIIGHLDDSRYVVDYKRVVEKAKQNNILMEINNSSLKPTTFRQGAWENVAKLLDECKKQEVKVIMGTDSHISYDIGDFTYSKKAIEENNFPNELVINYNDEEIIKLFDL</sequence>
<dbReference type="PANTHER" id="PTHR36928:SF1">
    <property type="entry name" value="PHOSPHATASE YCDX-RELATED"/>
    <property type="match status" value="1"/>
</dbReference>
<dbReference type="RefSeq" id="WP_092727377.1">
    <property type="nucleotide sequence ID" value="NZ_FNGW01000010.1"/>
</dbReference>
<evidence type="ECO:0000313" key="3">
    <source>
        <dbReference type="Proteomes" id="UP000199068"/>
    </source>
</evidence>
<evidence type="ECO:0000259" key="1">
    <source>
        <dbReference type="SMART" id="SM00481"/>
    </source>
</evidence>
<proteinExistence type="predicted"/>
<dbReference type="SMART" id="SM00481">
    <property type="entry name" value="POLIIIAc"/>
    <property type="match status" value="1"/>
</dbReference>
<dbReference type="Gene3D" id="3.20.20.140">
    <property type="entry name" value="Metal-dependent hydrolases"/>
    <property type="match status" value="1"/>
</dbReference>
<feature type="domain" description="Polymerase/histidinol phosphatase N-terminal" evidence="1">
    <location>
        <begin position="5"/>
        <end position="79"/>
    </location>
</feature>
<dbReference type="SUPFAM" id="SSF89550">
    <property type="entry name" value="PHP domain-like"/>
    <property type="match status" value="1"/>
</dbReference>
<dbReference type="Proteomes" id="UP000199068">
    <property type="component" value="Unassembled WGS sequence"/>
</dbReference>
<gene>
    <name evidence="2" type="ORF">SAMN04515677_11052</name>
</gene>
<dbReference type="PANTHER" id="PTHR36928">
    <property type="entry name" value="PHOSPHATASE YCDX-RELATED"/>
    <property type="match status" value="1"/>
</dbReference>
<dbReference type="InterPro" id="IPR050243">
    <property type="entry name" value="PHP_phosphatase"/>
</dbReference>
<accession>A0A1G9SQ24</accession>
<name>A0A1G9SQ24_9FIRM</name>
<reference evidence="2 3" key="1">
    <citation type="submission" date="2016-10" db="EMBL/GenBank/DDBJ databases">
        <authorList>
            <person name="de Groot N.N."/>
        </authorList>
    </citation>
    <scope>NUCLEOTIDE SEQUENCE [LARGE SCALE GENOMIC DNA]</scope>
    <source>
        <strain evidence="2 3">DSM 797</strain>
    </source>
</reference>